<dbReference type="Proteomes" id="UP001597135">
    <property type="component" value="Unassembled WGS sequence"/>
</dbReference>
<keyword evidence="2" id="KW-0378">Hydrolase</keyword>
<gene>
    <name evidence="2" type="ORF">ACFQ4E_11025</name>
</gene>
<accession>A0ABW3ZIU4</accession>
<name>A0ABW3ZIU4_9RHOB</name>
<dbReference type="RefSeq" id="WP_386803487.1">
    <property type="nucleotide sequence ID" value="NZ_JBHTMU010000017.1"/>
</dbReference>
<evidence type="ECO:0000313" key="2">
    <source>
        <dbReference type="EMBL" id="MFD1342954.1"/>
    </source>
</evidence>
<dbReference type="EMBL" id="JBHTMU010000017">
    <property type="protein sequence ID" value="MFD1342954.1"/>
    <property type="molecule type" value="Genomic_DNA"/>
</dbReference>
<dbReference type="CDD" id="cd00085">
    <property type="entry name" value="HNHc"/>
    <property type="match status" value="1"/>
</dbReference>
<dbReference type="InterPro" id="IPR003615">
    <property type="entry name" value="HNH_nuc"/>
</dbReference>
<organism evidence="2 3">
    <name type="scientific">Litorisediminicola beolgyonensis</name>
    <dbReference type="NCBI Taxonomy" id="1173614"/>
    <lineage>
        <taxon>Bacteria</taxon>
        <taxon>Pseudomonadati</taxon>
        <taxon>Pseudomonadota</taxon>
        <taxon>Alphaproteobacteria</taxon>
        <taxon>Rhodobacterales</taxon>
        <taxon>Paracoccaceae</taxon>
        <taxon>Litorisediminicola</taxon>
    </lineage>
</organism>
<sequence>MIKLRCKPLSDNDLNKRGIIRFGKDVRAHLPPGAVGGSSLDAFAPDPVTFHWRGDTSQIDMPLDDQGRNLRWFFRSRERGFLLRFLRESGAEMRDLVVLEQIGPRDYRLQIETTDTEKARVARWALRETRPEQQKFRREIAERDGLKCAITGCAIPEILDAAHIAPRAPGGSDDPANGMILRADIHRLFDAGLLSIDTAGTVSISVAVTDIEYLRLQGEAASTSADLAKLAARAIATAGA</sequence>
<protein>
    <submittedName>
        <fullName evidence="2">HNH endonuclease</fullName>
    </submittedName>
</protein>
<reference evidence="3" key="1">
    <citation type="journal article" date="2019" name="Int. J. Syst. Evol. Microbiol.">
        <title>The Global Catalogue of Microorganisms (GCM) 10K type strain sequencing project: providing services to taxonomists for standard genome sequencing and annotation.</title>
        <authorList>
            <consortium name="The Broad Institute Genomics Platform"/>
            <consortium name="The Broad Institute Genome Sequencing Center for Infectious Disease"/>
            <person name="Wu L."/>
            <person name="Ma J."/>
        </authorList>
    </citation>
    <scope>NUCLEOTIDE SEQUENCE [LARGE SCALE GENOMIC DNA]</scope>
    <source>
        <strain evidence="3">CCUG 62953</strain>
    </source>
</reference>
<comment type="caution">
    <text evidence="2">The sequence shown here is derived from an EMBL/GenBank/DDBJ whole genome shotgun (WGS) entry which is preliminary data.</text>
</comment>
<evidence type="ECO:0000313" key="3">
    <source>
        <dbReference type="Proteomes" id="UP001597135"/>
    </source>
</evidence>
<keyword evidence="2" id="KW-0540">Nuclease</keyword>
<keyword evidence="3" id="KW-1185">Reference proteome</keyword>
<dbReference type="GO" id="GO:0004519">
    <property type="term" value="F:endonuclease activity"/>
    <property type="evidence" value="ECO:0007669"/>
    <property type="project" value="UniProtKB-KW"/>
</dbReference>
<evidence type="ECO:0000259" key="1">
    <source>
        <dbReference type="Pfam" id="PF13391"/>
    </source>
</evidence>
<dbReference type="Pfam" id="PF13391">
    <property type="entry name" value="HNH_2"/>
    <property type="match status" value="1"/>
</dbReference>
<proteinExistence type="predicted"/>
<keyword evidence="2" id="KW-0255">Endonuclease</keyword>
<feature type="domain" description="HNH nuclease" evidence="1">
    <location>
        <begin position="148"/>
        <end position="197"/>
    </location>
</feature>